<accession>X1TR74</accession>
<protein>
    <recommendedName>
        <fullName evidence="2">Fibronectin type-III domain-containing protein</fullName>
    </recommendedName>
</protein>
<feature type="non-terminal residue" evidence="1">
    <location>
        <position position="230"/>
    </location>
</feature>
<proteinExistence type="predicted"/>
<organism evidence="1">
    <name type="scientific">marine sediment metagenome</name>
    <dbReference type="NCBI Taxonomy" id="412755"/>
    <lineage>
        <taxon>unclassified sequences</taxon>
        <taxon>metagenomes</taxon>
        <taxon>ecological metagenomes</taxon>
    </lineage>
</organism>
<comment type="caution">
    <text evidence="1">The sequence shown here is derived from an EMBL/GenBank/DDBJ whole genome shotgun (WGS) entry which is preliminary data.</text>
</comment>
<reference evidence="1" key="1">
    <citation type="journal article" date="2014" name="Front. Microbiol.">
        <title>High frequency of phylogenetically diverse reductive dehalogenase-homologous genes in deep subseafloor sedimentary metagenomes.</title>
        <authorList>
            <person name="Kawai M."/>
            <person name="Futagami T."/>
            <person name="Toyoda A."/>
            <person name="Takaki Y."/>
            <person name="Nishi S."/>
            <person name="Hori S."/>
            <person name="Arai W."/>
            <person name="Tsubouchi T."/>
            <person name="Morono Y."/>
            <person name="Uchiyama I."/>
            <person name="Ito T."/>
            <person name="Fujiyama A."/>
            <person name="Inagaki F."/>
            <person name="Takami H."/>
        </authorList>
    </citation>
    <scope>NUCLEOTIDE SEQUENCE</scope>
    <source>
        <strain evidence="1">Expedition CK06-06</strain>
    </source>
</reference>
<gene>
    <name evidence="1" type="ORF">S12H4_54151</name>
</gene>
<sequence>GILIAFDNATRKWVINTEATIDGGSEITITDGWGAGTAFGDSVGGSRWIISTALVVIDASEMTIEAGTGAGTAYGNSVADTYERCADADGTETSYLDEGLYLATQYCYYLIGVVFTEEDEEVSDDSNEECTTTFVGLEAPSDLVAIAISNTQADLTFKINSNLEDSVRIERKLAADPVENYVEVADLAPREDFYRDTELAEGVEYCWRVRVRKDDPEQNSDYCAEACATT</sequence>
<dbReference type="Gene3D" id="2.60.40.10">
    <property type="entry name" value="Immunoglobulins"/>
    <property type="match status" value="1"/>
</dbReference>
<evidence type="ECO:0008006" key="2">
    <source>
        <dbReference type="Google" id="ProtNLM"/>
    </source>
</evidence>
<dbReference type="InterPro" id="IPR013783">
    <property type="entry name" value="Ig-like_fold"/>
</dbReference>
<name>X1TR74_9ZZZZ</name>
<dbReference type="EMBL" id="BARW01034571">
    <property type="protein sequence ID" value="GAJ07853.1"/>
    <property type="molecule type" value="Genomic_DNA"/>
</dbReference>
<evidence type="ECO:0000313" key="1">
    <source>
        <dbReference type="EMBL" id="GAJ07853.1"/>
    </source>
</evidence>
<feature type="non-terminal residue" evidence="1">
    <location>
        <position position="1"/>
    </location>
</feature>
<dbReference type="AlphaFoldDB" id="X1TR74"/>